<evidence type="ECO:0008006" key="2">
    <source>
        <dbReference type="Google" id="ProtNLM"/>
    </source>
</evidence>
<dbReference type="AlphaFoldDB" id="X1GYF9"/>
<sequence length="74" mass="8841">MELMITREDGKFVITNLVLDAMGMGDSVNEAINDLIEYMIDQYKLLKKFHDDDRLTQYAKRLFEKYKLYLKEKS</sequence>
<accession>X1GYF9</accession>
<reference evidence="1" key="1">
    <citation type="journal article" date="2014" name="Front. Microbiol.">
        <title>High frequency of phylogenetically diverse reductive dehalogenase-homologous genes in deep subseafloor sedimentary metagenomes.</title>
        <authorList>
            <person name="Kawai M."/>
            <person name="Futagami T."/>
            <person name="Toyoda A."/>
            <person name="Takaki Y."/>
            <person name="Nishi S."/>
            <person name="Hori S."/>
            <person name="Arai W."/>
            <person name="Tsubouchi T."/>
            <person name="Morono Y."/>
            <person name="Uchiyama I."/>
            <person name="Ito T."/>
            <person name="Fujiyama A."/>
            <person name="Inagaki F."/>
            <person name="Takami H."/>
        </authorList>
    </citation>
    <scope>NUCLEOTIDE SEQUENCE</scope>
    <source>
        <strain evidence="1">Expedition CK06-06</strain>
    </source>
</reference>
<dbReference type="EMBL" id="BARU01016563">
    <property type="protein sequence ID" value="GAH49900.1"/>
    <property type="molecule type" value="Genomic_DNA"/>
</dbReference>
<protein>
    <recommendedName>
        <fullName evidence="2">ATP-cone domain-containing protein</fullName>
    </recommendedName>
</protein>
<organism evidence="1">
    <name type="scientific">marine sediment metagenome</name>
    <dbReference type="NCBI Taxonomy" id="412755"/>
    <lineage>
        <taxon>unclassified sequences</taxon>
        <taxon>metagenomes</taxon>
        <taxon>ecological metagenomes</taxon>
    </lineage>
</organism>
<evidence type="ECO:0000313" key="1">
    <source>
        <dbReference type="EMBL" id="GAH49900.1"/>
    </source>
</evidence>
<gene>
    <name evidence="1" type="ORF">S03H2_27520</name>
</gene>
<name>X1GYF9_9ZZZZ</name>
<proteinExistence type="predicted"/>
<comment type="caution">
    <text evidence="1">The sequence shown here is derived from an EMBL/GenBank/DDBJ whole genome shotgun (WGS) entry which is preliminary data.</text>
</comment>